<dbReference type="AlphaFoldDB" id="A0A1B9IN35"/>
<evidence type="ECO:0000256" key="1">
    <source>
        <dbReference type="ARBA" id="ARBA00038376"/>
    </source>
</evidence>
<protein>
    <recommendedName>
        <fullName evidence="2">NAD(P)-binding domain-containing protein</fullName>
    </recommendedName>
</protein>
<evidence type="ECO:0000313" key="4">
    <source>
        <dbReference type="Proteomes" id="UP000092583"/>
    </source>
</evidence>
<gene>
    <name evidence="3" type="ORF">L486_05845</name>
</gene>
<dbReference type="InterPro" id="IPR051606">
    <property type="entry name" value="Polyketide_Oxido-like"/>
</dbReference>
<dbReference type="GO" id="GO:0004074">
    <property type="term" value="F:biliverdin reductase [NAD(P)H] activity"/>
    <property type="evidence" value="ECO:0007669"/>
    <property type="project" value="TreeGrafter"/>
</dbReference>
<evidence type="ECO:0000259" key="2">
    <source>
        <dbReference type="Pfam" id="PF13460"/>
    </source>
</evidence>
<name>A0A1B9IN35_9TREE</name>
<dbReference type="Pfam" id="PF13460">
    <property type="entry name" value="NAD_binding_10"/>
    <property type="match status" value="1"/>
</dbReference>
<accession>A0A1B9IN35</accession>
<dbReference type="STRING" id="1331196.A0A1B9IN35"/>
<dbReference type="GO" id="GO:0042602">
    <property type="term" value="F:riboflavin reductase (NADPH) activity"/>
    <property type="evidence" value="ECO:0007669"/>
    <property type="project" value="TreeGrafter"/>
</dbReference>
<dbReference type="InterPro" id="IPR036291">
    <property type="entry name" value="NAD(P)-bd_dom_sf"/>
</dbReference>
<dbReference type="OrthoDB" id="10254221at2759"/>
<dbReference type="PANTHER" id="PTHR43355:SF2">
    <property type="entry name" value="FLAVIN REDUCTASE (NADPH)"/>
    <property type="match status" value="1"/>
</dbReference>
<sequence length="232" mass="25704">MSNQHILLLGATGASGIAFLEYVLPLPDGPKLSLLLRNKSKLPQDLVTQYQHKLTIVEGQLNDEAKLEEVLKGGITAVVSLLGPYPSLYHLLTRTKPTPIADSLHVVKKVMKKYGVKLLLALSTPRHSMPGEKYSWSQYVTTKTLPATFMPQGSAEMTAIGEVCADEEFEYTIFRVPFLSAGSGDAKVHAGFYGPDFKGSQELSRASLARWLWDEIKDGNWIRKQPALGNYW</sequence>
<organism evidence="3 4">
    <name type="scientific">Kwoniella mangroviensis CBS 10435</name>
    <dbReference type="NCBI Taxonomy" id="1331196"/>
    <lineage>
        <taxon>Eukaryota</taxon>
        <taxon>Fungi</taxon>
        <taxon>Dikarya</taxon>
        <taxon>Basidiomycota</taxon>
        <taxon>Agaricomycotina</taxon>
        <taxon>Tremellomycetes</taxon>
        <taxon>Tremellales</taxon>
        <taxon>Cryptococcaceae</taxon>
        <taxon>Kwoniella</taxon>
    </lineage>
</organism>
<comment type="similarity">
    <text evidence="1">Belongs to the avfA family.</text>
</comment>
<feature type="domain" description="NAD(P)-binding" evidence="2">
    <location>
        <begin position="10"/>
        <end position="218"/>
    </location>
</feature>
<reference evidence="4" key="2">
    <citation type="submission" date="2013-12" db="EMBL/GenBank/DDBJ databases">
        <title>Evolution of pathogenesis and genome organization in the Tremellales.</title>
        <authorList>
            <person name="Cuomo C."/>
            <person name="Litvintseva A."/>
            <person name="Heitman J."/>
            <person name="Chen Y."/>
            <person name="Sun S."/>
            <person name="Springer D."/>
            <person name="Dromer F."/>
            <person name="Young S."/>
            <person name="Zeng Q."/>
            <person name="Chapman S."/>
            <person name="Gujja S."/>
            <person name="Saif S."/>
            <person name="Birren B."/>
        </authorList>
    </citation>
    <scope>NUCLEOTIDE SEQUENCE [LARGE SCALE GENOMIC DNA]</scope>
    <source>
        <strain evidence="4">CBS 10435</strain>
    </source>
</reference>
<dbReference type="Gene3D" id="3.40.50.720">
    <property type="entry name" value="NAD(P)-binding Rossmann-like Domain"/>
    <property type="match status" value="1"/>
</dbReference>
<keyword evidence="4" id="KW-1185">Reference proteome</keyword>
<evidence type="ECO:0000313" key="3">
    <source>
        <dbReference type="EMBL" id="OCF56989.1"/>
    </source>
</evidence>
<dbReference type="PANTHER" id="PTHR43355">
    <property type="entry name" value="FLAVIN REDUCTASE (NADPH)"/>
    <property type="match status" value="1"/>
</dbReference>
<dbReference type="EMBL" id="KI669464">
    <property type="protein sequence ID" value="OCF56989.1"/>
    <property type="molecule type" value="Genomic_DNA"/>
</dbReference>
<dbReference type="InterPro" id="IPR016040">
    <property type="entry name" value="NAD(P)-bd_dom"/>
</dbReference>
<dbReference type="SUPFAM" id="SSF51735">
    <property type="entry name" value="NAD(P)-binding Rossmann-fold domains"/>
    <property type="match status" value="1"/>
</dbReference>
<proteinExistence type="inferred from homology"/>
<dbReference type="Proteomes" id="UP000092583">
    <property type="component" value="Unassembled WGS sequence"/>
</dbReference>
<reference evidence="3 4" key="1">
    <citation type="submission" date="2013-07" db="EMBL/GenBank/DDBJ databases">
        <title>The Genome Sequence of Kwoniella mangroviensis CBS10435.</title>
        <authorList>
            <consortium name="The Broad Institute Genome Sequencing Platform"/>
            <person name="Cuomo C."/>
            <person name="Litvintseva A."/>
            <person name="Chen Y."/>
            <person name="Heitman J."/>
            <person name="Sun S."/>
            <person name="Springer D."/>
            <person name="Dromer F."/>
            <person name="Young S.K."/>
            <person name="Zeng Q."/>
            <person name="Gargeya S."/>
            <person name="Fitzgerald M."/>
            <person name="Abouelleil A."/>
            <person name="Alvarado L."/>
            <person name="Berlin A.M."/>
            <person name="Chapman S.B."/>
            <person name="Dewar J."/>
            <person name="Goldberg J."/>
            <person name="Griggs A."/>
            <person name="Gujja S."/>
            <person name="Hansen M."/>
            <person name="Howarth C."/>
            <person name="Imamovic A."/>
            <person name="Larimer J."/>
            <person name="McCowan C."/>
            <person name="Murphy C."/>
            <person name="Pearson M."/>
            <person name="Priest M."/>
            <person name="Roberts A."/>
            <person name="Saif S."/>
            <person name="Shea T."/>
            <person name="Sykes S."/>
            <person name="Wortman J."/>
            <person name="Nusbaum C."/>
            <person name="Birren B."/>
        </authorList>
    </citation>
    <scope>NUCLEOTIDE SEQUENCE [LARGE SCALE GENOMIC DNA]</scope>
    <source>
        <strain evidence="3 4">CBS 10435</strain>
    </source>
</reference>